<keyword evidence="1" id="KW-0732">Signal</keyword>
<dbReference type="SUPFAM" id="SSF53474">
    <property type="entry name" value="alpha/beta-Hydrolases"/>
    <property type="match status" value="1"/>
</dbReference>
<sequence>MKRKFIIILILLLIFLLSGCSSILKNFKDETPPKIVKVQPTDGAKDVDISSEIKVYFNEKLAENSIKSSILLIRKDTGKVMEADVSYKNKVITLDPKRKYVDIGNKIVLRGVKTGLEYQIFIKDDIKDDSGNSLKENHSFEFKTSDLDYGLYWFGPNGECEKYVDGRKNEYYDPQKPVVIYSHGWQPGLYESTFTQDQPYIRSTHNYSINTGKIWRKKGYNIGAWMWGQFAAEGFLEDEIIRVEDAEAKIWFDKNIRYKVRNGSYRYFNQKKSVHEIFYDTYIKALRNNTNENIRLVGHSIGNQVVITLAHKISNNIKENNLDSHYMPKRIALLDPYWSNSHFSNGKSIANVISDYAMEMATKNDVVIENYRTTKTSTLIGDLNYALQDIAAVYRVNAGFLDYLKKLTKFRKEHNYATTWYFWSMKYDIPANNNGVIGARASNYKIKQCMNIHRNSTWFWKMNWFGVGNMAGEETPSPYDDEFTMESGVISAIGN</sequence>
<dbReference type="RefSeq" id="WP_013278874.1">
    <property type="nucleotide sequence ID" value="NC_014378.1"/>
</dbReference>
<evidence type="ECO:0000259" key="2">
    <source>
        <dbReference type="Pfam" id="PF13205"/>
    </source>
</evidence>
<dbReference type="Pfam" id="PF13205">
    <property type="entry name" value="Big_5"/>
    <property type="match status" value="1"/>
</dbReference>
<dbReference type="InterPro" id="IPR032812">
    <property type="entry name" value="SbsA_Ig"/>
</dbReference>
<evidence type="ECO:0000313" key="3">
    <source>
        <dbReference type="EMBL" id="ADL13429.1"/>
    </source>
</evidence>
<feature type="domain" description="SbsA Ig-like" evidence="2">
    <location>
        <begin position="29"/>
        <end position="144"/>
    </location>
</feature>
<dbReference type="Gene3D" id="3.40.50.1820">
    <property type="entry name" value="alpha/beta hydrolase"/>
    <property type="match status" value="1"/>
</dbReference>
<evidence type="ECO:0000313" key="4">
    <source>
        <dbReference type="Proteomes" id="UP000001661"/>
    </source>
</evidence>
<protein>
    <recommendedName>
        <fullName evidence="2">SbsA Ig-like domain-containing protein</fullName>
    </recommendedName>
</protein>
<dbReference type="ESTHER" id="aceaz-d9qsg6">
    <property type="family name" value="Bact_LipEH166_FamXII"/>
</dbReference>
<dbReference type="Proteomes" id="UP000001661">
    <property type="component" value="Chromosome"/>
</dbReference>
<proteinExistence type="predicted"/>
<reference evidence="3 4" key="1">
    <citation type="journal article" date="2010" name="Stand. Genomic Sci.">
        <title>Complete genome sequence of Acetohalobium arabaticum type strain (Z-7288).</title>
        <authorList>
            <person name="Sikorski J."/>
            <person name="Lapidus A."/>
            <person name="Chertkov O."/>
            <person name="Lucas S."/>
            <person name="Copeland A."/>
            <person name="Glavina Del Rio T."/>
            <person name="Nolan M."/>
            <person name="Tice H."/>
            <person name="Cheng J.F."/>
            <person name="Han C."/>
            <person name="Brambilla E."/>
            <person name="Pitluck S."/>
            <person name="Liolios K."/>
            <person name="Ivanova N."/>
            <person name="Mavromatis K."/>
            <person name="Mikhailova N."/>
            <person name="Pati A."/>
            <person name="Bruce D."/>
            <person name="Detter C."/>
            <person name="Tapia R."/>
            <person name="Goodwin L."/>
            <person name="Chen A."/>
            <person name="Palaniappan K."/>
            <person name="Land M."/>
            <person name="Hauser L."/>
            <person name="Chang Y.J."/>
            <person name="Jeffries C.D."/>
            <person name="Rohde M."/>
            <person name="Goker M."/>
            <person name="Spring S."/>
            <person name="Woyke T."/>
            <person name="Bristow J."/>
            <person name="Eisen J.A."/>
            <person name="Markowitz V."/>
            <person name="Hugenholtz P."/>
            <person name="Kyrpides N.C."/>
            <person name="Klenk H.P."/>
        </authorList>
    </citation>
    <scope>NUCLEOTIDE SEQUENCE [LARGE SCALE GENOMIC DNA]</scope>
    <source>
        <strain evidence="4">ATCC 49924 / DSM 5501 / Z-7288</strain>
    </source>
</reference>
<accession>D9QSG6</accession>
<dbReference type="AlphaFoldDB" id="D9QSG6"/>
<keyword evidence="4" id="KW-1185">Reference proteome</keyword>
<dbReference type="OrthoDB" id="5846020at2"/>
<dbReference type="PROSITE" id="PS51257">
    <property type="entry name" value="PROKAR_LIPOPROTEIN"/>
    <property type="match status" value="1"/>
</dbReference>
<dbReference type="eggNOG" id="COG3291">
    <property type="taxonomic scope" value="Bacteria"/>
</dbReference>
<dbReference type="eggNOG" id="COG5492">
    <property type="taxonomic scope" value="Bacteria"/>
</dbReference>
<organism evidence="3 4">
    <name type="scientific">Acetohalobium arabaticum (strain ATCC 49924 / DSM 5501 / Z-7288)</name>
    <dbReference type="NCBI Taxonomy" id="574087"/>
    <lineage>
        <taxon>Bacteria</taxon>
        <taxon>Bacillati</taxon>
        <taxon>Bacillota</taxon>
        <taxon>Clostridia</taxon>
        <taxon>Halanaerobiales</taxon>
        <taxon>Halobacteroidaceae</taxon>
        <taxon>Acetohalobium</taxon>
    </lineage>
</organism>
<dbReference type="Gene3D" id="2.60.40.1220">
    <property type="match status" value="1"/>
</dbReference>
<evidence type="ECO:0000256" key="1">
    <source>
        <dbReference type="ARBA" id="ARBA00022729"/>
    </source>
</evidence>
<dbReference type="InterPro" id="IPR014755">
    <property type="entry name" value="Cu-Rt/internalin_Ig-like"/>
</dbReference>
<dbReference type="HOGENOM" id="CLU_538538_0_0_9"/>
<gene>
    <name evidence="3" type="ordered locus">Acear_1928</name>
</gene>
<dbReference type="EMBL" id="CP002105">
    <property type="protein sequence ID" value="ADL13429.1"/>
    <property type="molecule type" value="Genomic_DNA"/>
</dbReference>
<dbReference type="InterPro" id="IPR029058">
    <property type="entry name" value="AB_hydrolase_fold"/>
</dbReference>
<dbReference type="KEGG" id="aar:Acear_1928"/>
<name>D9QSG6_ACEAZ</name>